<dbReference type="InterPro" id="IPR027477">
    <property type="entry name" value="Succ_DH/fumarate_Rdtase_cat_sf"/>
</dbReference>
<accession>A0ABS2QFU7</accession>
<evidence type="ECO:0000256" key="11">
    <source>
        <dbReference type="NCBIfam" id="TIGR00551"/>
    </source>
</evidence>
<evidence type="ECO:0000256" key="4">
    <source>
        <dbReference type="ARBA" id="ARBA00012173"/>
    </source>
</evidence>
<evidence type="ECO:0000256" key="10">
    <source>
        <dbReference type="ARBA" id="ARBA00048305"/>
    </source>
</evidence>
<gene>
    <name evidence="15" type="ORF">JOC77_001315</name>
</gene>
<keyword evidence="7 12" id="KW-0662">Pyridine nucleotide biosynthesis</keyword>
<feature type="domain" description="FAD-dependent oxidoreductase 2 FAD-binding" evidence="13">
    <location>
        <begin position="5"/>
        <end position="373"/>
    </location>
</feature>
<evidence type="ECO:0000313" key="15">
    <source>
        <dbReference type="EMBL" id="MBM7691905.1"/>
    </source>
</evidence>
<dbReference type="Pfam" id="PF02910">
    <property type="entry name" value="Succ_DH_flav_C"/>
    <property type="match status" value="1"/>
</dbReference>
<dbReference type="Gene3D" id="3.50.50.60">
    <property type="entry name" value="FAD/NAD(P)-binding domain"/>
    <property type="match status" value="1"/>
</dbReference>
<comment type="subcellular location">
    <subcellularLocation>
        <location evidence="12">Cytoplasm</location>
    </subcellularLocation>
</comment>
<keyword evidence="8 12" id="KW-0274">FAD</keyword>
<proteinExistence type="inferred from homology"/>
<keyword evidence="6 12" id="KW-0285">Flavoprotein</keyword>
<dbReference type="EMBL" id="JAFBFI010000004">
    <property type="protein sequence ID" value="MBM7691905.1"/>
    <property type="molecule type" value="Genomic_DNA"/>
</dbReference>
<dbReference type="PANTHER" id="PTHR42716:SF2">
    <property type="entry name" value="L-ASPARTATE OXIDASE, CHLOROPLASTIC"/>
    <property type="match status" value="1"/>
</dbReference>
<dbReference type="Gene3D" id="1.20.58.100">
    <property type="entry name" value="Fumarate reductase/succinate dehydrogenase flavoprotein-like, C-terminal domain"/>
    <property type="match status" value="1"/>
</dbReference>
<comment type="cofactor">
    <cofactor evidence="1 12">
        <name>FAD</name>
        <dbReference type="ChEBI" id="CHEBI:57692"/>
    </cofactor>
</comment>
<evidence type="ECO:0000259" key="13">
    <source>
        <dbReference type="Pfam" id="PF00890"/>
    </source>
</evidence>
<evidence type="ECO:0000256" key="3">
    <source>
        <dbReference type="ARBA" id="ARBA00008562"/>
    </source>
</evidence>
<dbReference type="InterPro" id="IPR037099">
    <property type="entry name" value="Fum_R/Succ_DH_flav-like_C_sf"/>
</dbReference>
<dbReference type="EC" id="1.4.3.16" evidence="4 11"/>
<evidence type="ECO:0000256" key="6">
    <source>
        <dbReference type="ARBA" id="ARBA00022630"/>
    </source>
</evidence>
<comment type="similarity">
    <text evidence="3 12">Belongs to the FAD-dependent oxidoreductase 2 family. NadB subfamily.</text>
</comment>
<comment type="catalytic activity">
    <reaction evidence="10">
        <text>L-aspartate + O2 = iminosuccinate + H2O2</text>
        <dbReference type="Rhea" id="RHEA:25876"/>
        <dbReference type="ChEBI" id="CHEBI:15379"/>
        <dbReference type="ChEBI" id="CHEBI:16240"/>
        <dbReference type="ChEBI" id="CHEBI:29991"/>
        <dbReference type="ChEBI" id="CHEBI:77875"/>
        <dbReference type="EC" id="1.4.3.16"/>
    </reaction>
    <physiologicalReaction direction="left-to-right" evidence="10">
        <dbReference type="Rhea" id="RHEA:25877"/>
    </physiologicalReaction>
</comment>
<comment type="function">
    <text evidence="12">Catalyzes the oxidation of L-aspartate to iminoaspartate.</text>
</comment>
<dbReference type="SUPFAM" id="SSF56425">
    <property type="entry name" value="Succinate dehydrogenase/fumarate reductase flavoprotein, catalytic domain"/>
    <property type="match status" value="1"/>
</dbReference>
<dbReference type="Proteomes" id="UP000823486">
    <property type="component" value="Unassembled WGS sequence"/>
</dbReference>
<dbReference type="InterPro" id="IPR015939">
    <property type="entry name" value="Fum_Rdtase/Succ_DH_flav-like_C"/>
</dbReference>
<feature type="domain" description="Fumarate reductase/succinate dehydrogenase flavoprotein-like C-terminal" evidence="14">
    <location>
        <begin position="419"/>
        <end position="509"/>
    </location>
</feature>
<evidence type="ECO:0000256" key="7">
    <source>
        <dbReference type="ARBA" id="ARBA00022642"/>
    </source>
</evidence>
<evidence type="ECO:0000259" key="14">
    <source>
        <dbReference type="Pfam" id="PF02910"/>
    </source>
</evidence>
<evidence type="ECO:0000256" key="5">
    <source>
        <dbReference type="ARBA" id="ARBA00021901"/>
    </source>
</evidence>
<name>A0ABS2QFU7_9BACI</name>
<dbReference type="SUPFAM" id="SSF46977">
    <property type="entry name" value="Succinate dehydrogenase/fumarate reductase flavoprotein C-terminal domain"/>
    <property type="match status" value="1"/>
</dbReference>
<dbReference type="SUPFAM" id="SSF51905">
    <property type="entry name" value="FAD/NAD(P)-binding domain"/>
    <property type="match status" value="1"/>
</dbReference>
<evidence type="ECO:0000256" key="2">
    <source>
        <dbReference type="ARBA" id="ARBA00004950"/>
    </source>
</evidence>
<dbReference type="Gene3D" id="3.90.700.10">
    <property type="entry name" value="Succinate dehydrogenase/fumarate reductase flavoprotein, catalytic domain"/>
    <property type="match status" value="1"/>
</dbReference>
<dbReference type="Pfam" id="PF00890">
    <property type="entry name" value="FAD_binding_2"/>
    <property type="match status" value="1"/>
</dbReference>
<keyword evidence="9 12" id="KW-0560">Oxidoreductase</keyword>
<comment type="pathway">
    <text evidence="2 12">Cofactor biosynthesis; NAD(+) biosynthesis; iminoaspartate from L-aspartate (oxidase route): step 1/1.</text>
</comment>
<dbReference type="NCBIfam" id="NF005978">
    <property type="entry name" value="PRK08071.1"/>
    <property type="match status" value="1"/>
</dbReference>
<organism evidence="15 16">
    <name type="scientific">Peribacillus deserti</name>
    <dbReference type="NCBI Taxonomy" id="673318"/>
    <lineage>
        <taxon>Bacteria</taxon>
        <taxon>Bacillati</taxon>
        <taxon>Bacillota</taxon>
        <taxon>Bacilli</taxon>
        <taxon>Bacillales</taxon>
        <taxon>Bacillaceae</taxon>
        <taxon>Peribacillus</taxon>
    </lineage>
</organism>
<dbReference type="PANTHER" id="PTHR42716">
    <property type="entry name" value="L-ASPARTATE OXIDASE"/>
    <property type="match status" value="1"/>
</dbReference>
<dbReference type="PIRSF" id="PIRSF000171">
    <property type="entry name" value="SDHA_APRA_LASPO"/>
    <property type="match status" value="1"/>
</dbReference>
<keyword evidence="16" id="KW-1185">Reference proteome</keyword>
<protein>
    <recommendedName>
        <fullName evidence="5 11">L-aspartate oxidase</fullName>
        <ecNumber evidence="4 11">1.4.3.16</ecNumber>
    </recommendedName>
</protein>
<sequence length="528" mass="57684">MVHTDVLIIGSGIAALQTALEAAIEKNVIIITKSIVRNSNSYLAQGGVAASVAPMDTVDNHVEDTLAAGCRHNNSQAVYEVIEKAPDAIQDLIESGFTFDYDAEGKLALGLEGAHGERRILHSKGDSTGKELIEHLLNKVQQNPNIKIIENQMAIKLLKNVHGECIGAVCKDGEDTAFRYFAHHTVLAAGGCGALYEYTSNSPEITGSGLALALKAGAELADMEFIQFHPTLLFVDGETKGLISEAVRGEGARLVTDTGYEIMNNVHPLRELAPRHIVAQTIFSYLEDGIPVYLDIAAITDFETRFPSIAALCESTGIHVSRGRLPVAPGAHFLMGGIKTDLKGRTAVPFLYAVGEAACTGVHGANRLASNSLLEGLVIGKNLGMLLGQQTLRPQYTFQIHDEEVIETLRAPCLPDISELKSKMMKHAGIMRNDHDLTCLINWLESFSIDSILHANYEIMPLEETNQMLSLLTAYMIAGSAIERLESRGSHCRSDFPHEKEDWEGKMISWNVNRLTNKLKRSEYVEQN</sequence>
<dbReference type="GO" id="GO:0008734">
    <property type="term" value="F:L-aspartate oxidase activity"/>
    <property type="evidence" value="ECO:0007669"/>
    <property type="project" value="UniProtKB-EC"/>
</dbReference>
<evidence type="ECO:0000313" key="16">
    <source>
        <dbReference type="Proteomes" id="UP000823486"/>
    </source>
</evidence>
<dbReference type="InterPro" id="IPR036188">
    <property type="entry name" value="FAD/NAD-bd_sf"/>
</dbReference>
<dbReference type="InterPro" id="IPR003953">
    <property type="entry name" value="FAD-dep_OxRdtase_2_FAD-bd"/>
</dbReference>
<comment type="caution">
    <text evidence="15">The sequence shown here is derived from an EMBL/GenBank/DDBJ whole genome shotgun (WGS) entry which is preliminary data.</text>
</comment>
<dbReference type="PRINTS" id="PR00368">
    <property type="entry name" value="FADPNR"/>
</dbReference>
<dbReference type="NCBIfam" id="TIGR00551">
    <property type="entry name" value="nadB"/>
    <property type="match status" value="1"/>
</dbReference>
<evidence type="ECO:0000256" key="9">
    <source>
        <dbReference type="ARBA" id="ARBA00023002"/>
    </source>
</evidence>
<reference evidence="15 16" key="1">
    <citation type="submission" date="2021-01" db="EMBL/GenBank/DDBJ databases">
        <title>Genomic Encyclopedia of Type Strains, Phase IV (KMG-IV): sequencing the most valuable type-strain genomes for metagenomic binning, comparative biology and taxonomic classification.</title>
        <authorList>
            <person name="Goeker M."/>
        </authorList>
    </citation>
    <scope>NUCLEOTIDE SEQUENCE [LARGE SCALE GENOMIC DNA]</scope>
    <source>
        <strain evidence="15 16">DSM 105482</strain>
    </source>
</reference>
<dbReference type="InterPro" id="IPR005288">
    <property type="entry name" value="NadB"/>
</dbReference>
<evidence type="ECO:0000256" key="8">
    <source>
        <dbReference type="ARBA" id="ARBA00022827"/>
    </source>
</evidence>
<evidence type="ECO:0000256" key="12">
    <source>
        <dbReference type="RuleBase" id="RU362049"/>
    </source>
</evidence>
<evidence type="ECO:0000256" key="1">
    <source>
        <dbReference type="ARBA" id="ARBA00001974"/>
    </source>
</evidence>
<dbReference type="RefSeq" id="WP_204540341.1">
    <property type="nucleotide sequence ID" value="NZ_JAFBFI010000004.1"/>
</dbReference>